<name>A0A371I4P1_MUCPR</name>
<organism evidence="1 2">
    <name type="scientific">Mucuna pruriens</name>
    <name type="common">Velvet bean</name>
    <name type="synonym">Dolichos pruriens</name>
    <dbReference type="NCBI Taxonomy" id="157652"/>
    <lineage>
        <taxon>Eukaryota</taxon>
        <taxon>Viridiplantae</taxon>
        <taxon>Streptophyta</taxon>
        <taxon>Embryophyta</taxon>
        <taxon>Tracheophyta</taxon>
        <taxon>Spermatophyta</taxon>
        <taxon>Magnoliopsida</taxon>
        <taxon>eudicotyledons</taxon>
        <taxon>Gunneridae</taxon>
        <taxon>Pentapetalae</taxon>
        <taxon>rosids</taxon>
        <taxon>fabids</taxon>
        <taxon>Fabales</taxon>
        <taxon>Fabaceae</taxon>
        <taxon>Papilionoideae</taxon>
        <taxon>50 kb inversion clade</taxon>
        <taxon>NPAAA clade</taxon>
        <taxon>indigoferoid/millettioid clade</taxon>
        <taxon>Phaseoleae</taxon>
        <taxon>Mucuna</taxon>
    </lineage>
</organism>
<keyword evidence="2" id="KW-1185">Reference proteome</keyword>
<proteinExistence type="predicted"/>
<feature type="non-terminal residue" evidence="1">
    <location>
        <position position="1"/>
    </location>
</feature>
<evidence type="ECO:0000313" key="2">
    <source>
        <dbReference type="Proteomes" id="UP000257109"/>
    </source>
</evidence>
<reference evidence="1" key="1">
    <citation type="submission" date="2018-05" db="EMBL/GenBank/DDBJ databases">
        <title>Draft genome of Mucuna pruriens seed.</title>
        <authorList>
            <person name="Nnadi N.E."/>
            <person name="Vos R."/>
            <person name="Hasami M.H."/>
            <person name="Devisetty U.K."/>
            <person name="Aguiy J.C."/>
        </authorList>
    </citation>
    <scope>NUCLEOTIDE SEQUENCE [LARGE SCALE GENOMIC DNA]</scope>
    <source>
        <strain evidence="1">JCA_2017</strain>
    </source>
</reference>
<dbReference type="PANTHER" id="PTHR47266">
    <property type="entry name" value="ENDONUCLEASE-RELATED"/>
    <property type="match status" value="1"/>
</dbReference>
<dbReference type="Gene3D" id="1.10.340.70">
    <property type="match status" value="1"/>
</dbReference>
<comment type="caution">
    <text evidence="1">The sequence shown here is derived from an EMBL/GenBank/DDBJ whole genome shotgun (WGS) entry which is preliminary data.</text>
</comment>
<dbReference type="Proteomes" id="UP000257109">
    <property type="component" value="Unassembled WGS sequence"/>
</dbReference>
<dbReference type="EMBL" id="QJKJ01000932">
    <property type="protein sequence ID" value="RDY10007.1"/>
    <property type="molecule type" value="Genomic_DNA"/>
</dbReference>
<protein>
    <submittedName>
        <fullName evidence="1">Mitochondrial protein</fullName>
    </submittedName>
</protein>
<accession>A0A371I4P1</accession>
<dbReference type="OrthoDB" id="1739170at2759"/>
<evidence type="ECO:0000313" key="1">
    <source>
        <dbReference type="EMBL" id="RDY10007.1"/>
    </source>
</evidence>
<sequence length="106" mass="12044">MMPNTTFGMILTYGDFAMIKCILEAEINLILQLCYAAPGGEHYGSTRTARKVLDCGLYCGLYWPTIFRDTYLFISTCDKCQKAAMAITKRHELPQQPILFCEVFDV</sequence>
<dbReference type="AlphaFoldDB" id="A0A371I4P1"/>
<gene>
    <name evidence="1" type="ORF">CR513_05537</name>
</gene>
<dbReference type="InterPro" id="IPR052160">
    <property type="entry name" value="Gypsy_RT_Integrase-like"/>
</dbReference>